<protein>
    <submittedName>
        <fullName evidence="2">F-box protein 2</fullName>
    </submittedName>
</protein>
<dbReference type="InterPro" id="IPR039752">
    <property type="entry name" value="F-box_only"/>
</dbReference>
<feature type="domain" description="FBA" evidence="1">
    <location>
        <begin position="1"/>
        <end position="178"/>
    </location>
</feature>
<reference evidence="2" key="1">
    <citation type="submission" date="2023-09" db="UniProtKB">
        <authorList>
            <consortium name="Ensembl"/>
        </authorList>
    </citation>
    <scope>IDENTIFICATION</scope>
</reference>
<dbReference type="Gene3D" id="2.60.120.260">
    <property type="entry name" value="Galactose-binding domain-like"/>
    <property type="match status" value="1"/>
</dbReference>
<dbReference type="InterPro" id="IPR008979">
    <property type="entry name" value="Galactose-bd-like_sf"/>
</dbReference>
<dbReference type="GO" id="GO:0019005">
    <property type="term" value="C:SCF ubiquitin ligase complex"/>
    <property type="evidence" value="ECO:0007669"/>
    <property type="project" value="TreeGrafter"/>
</dbReference>
<name>A0A3B5A1J1_9TELE</name>
<dbReference type="GO" id="GO:0006516">
    <property type="term" value="P:glycoprotein catabolic process"/>
    <property type="evidence" value="ECO:0007669"/>
    <property type="project" value="TreeGrafter"/>
</dbReference>
<dbReference type="STRING" id="144197.ENSSPAP00000014485"/>
<dbReference type="Ensembl" id="ENSSPAT00000014727.1">
    <property type="protein sequence ID" value="ENSSPAP00000014485.1"/>
    <property type="gene ID" value="ENSSPAG00000010945.1"/>
</dbReference>
<dbReference type="Pfam" id="PF04300">
    <property type="entry name" value="FBA"/>
    <property type="match status" value="1"/>
</dbReference>
<dbReference type="PROSITE" id="PS51114">
    <property type="entry name" value="FBA"/>
    <property type="match status" value="1"/>
</dbReference>
<dbReference type="SUPFAM" id="SSF49785">
    <property type="entry name" value="Galactose-binding domain-like"/>
    <property type="match status" value="1"/>
</dbReference>
<evidence type="ECO:0000259" key="1">
    <source>
        <dbReference type="PROSITE" id="PS51114"/>
    </source>
</evidence>
<dbReference type="AlphaFoldDB" id="A0A3B5A1J1"/>
<organism evidence="2">
    <name type="scientific">Stegastes partitus</name>
    <name type="common">bicolor damselfish</name>
    <dbReference type="NCBI Taxonomy" id="144197"/>
    <lineage>
        <taxon>Eukaryota</taxon>
        <taxon>Metazoa</taxon>
        <taxon>Chordata</taxon>
        <taxon>Craniata</taxon>
        <taxon>Vertebrata</taxon>
        <taxon>Euteleostomi</taxon>
        <taxon>Actinopterygii</taxon>
        <taxon>Neopterygii</taxon>
        <taxon>Teleostei</taxon>
        <taxon>Neoteleostei</taxon>
        <taxon>Acanthomorphata</taxon>
        <taxon>Ovalentaria</taxon>
        <taxon>Pomacentridae</taxon>
        <taxon>Stegastes</taxon>
    </lineage>
</organism>
<evidence type="ECO:0000313" key="2">
    <source>
        <dbReference type="Ensembl" id="ENSSPAP00000014485.1"/>
    </source>
</evidence>
<dbReference type="GO" id="GO:0036503">
    <property type="term" value="P:ERAD pathway"/>
    <property type="evidence" value="ECO:0007669"/>
    <property type="project" value="TreeGrafter"/>
</dbReference>
<dbReference type="GO" id="GO:0061630">
    <property type="term" value="F:ubiquitin protein ligase activity"/>
    <property type="evidence" value="ECO:0007669"/>
    <property type="project" value="TreeGrafter"/>
</dbReference>
<dbReference type="PANTHER" id="PTHR12125:SF11">
    <property type="entry name" value="F-BOX ONLY PROTEIN 2"/>
    <property type="match status" value="1"/>
</dbReference>
<dbReference type="PANTHER" id="PTHR12125">
    <property type="entry name" value="F-BOX ONLY PROTEIN 6-LIKE PROTEIN"/>
    <property type="match status" value="1"/>
</dbReference>
<dbReference type="InterPro" id="IPR007397">
    <property type="entry name" value="F-box-assoc_dom"/>
</dbReference>
<sequence length="178" mass="20217">MTRNLLRNPSGEGKITGFFTDDMSLCNITWKVEEMPGDCGHDFCMDGVAKYFATSFELCLKRQVVDLIEEGFSTDQLDAQPAVNVEDWYCARTDCGCVYELTVCLLDENHEVLQEFRPEPVTMDPECDDCSWKQVSHTFTDYGPGMRFISFEHGGQDNKFWDGWFGVRVTGSSVTVEV</sequence>
<dbReference type="FunFam" id="2.60.120.260:FF:000012">
    <property type="entry name" value="F-box only protein 2"/>
    <property type="match status" value="1"/>
</dbReference>
<accession>A0A3B5A1J1</accession>
<dbReference type="GO" id="GO:0031146">
    <property type="term" value="P:SCF-dependent proteasomal ubiquitin-dependent protein catabolic process"/>
    <property type="evidence" value="ECO:0007669"/>
    <property type="project" value="TreeGrafter"/>
</dbReference>
<dbReference type="GO" id="GO:0005737">
    <property type="term" value="C:cytoplasm"/>
    <property type="evidence" value="ECO:0007669"/>
    <property type="project" value="UniProtKB-ARBA"/>
</dbReference>
<dbReference type="GeneTree" id="ENSGT00940000160929"/>
<dbReference type="SMART" id="SM01198">
    <property type="entry name" value="FBA"/>
    <property type="match status" value="1"/>
</dbReference>
<proteinExistence type="predicted"/>